<evidence type="ECO:0000313" key="3">
    <source>
        <dbReference type="Proteomes" id="UP000722485"/>
    </source>
</evidence>
<sequence length="336" mass="37452">MVSIKGRPLPARVEKTDTSVSSTDESFEDNKLVPTSSEREHLDEHHSTSKFIEAMKNPDWRRRREDNTSSTSTQSGFGTSESSGFKQQMELEGLCSKSISSGHQKLGRFGPWDHIASSQWRSNHEGSEADIEPMDISASDDTEKVTILPEQWGLCGLVKQRELADYRPNGKPMSIIELVPFCTGEGPKGLSDGTHDASFSNIAHIQRIDRDSRPFCKTPRKTPRNEQERELAAVLAATEATPPRMHIMPSKCQFQSQLRLESSSATPKPENTRGIVLDKPAIVPPHDARHTSMATNKLDRAEDSHHDSPDLKKKHAAFQKMLDKLHKGASQITKVP</sequence>
<keyword evidence="3" id="KW-1185">Reference proteome</keyword>
<organism evidence="2 3">
    <name type="scientific">Cylindrodendrum hubeiense</name>
    <dbReference type="NCBI Taxonomy" id="595255"/>
    <lineage>
        <taxon>Eukaryota</taxon>
        <taxon>Fungi</taxon>
        <taxon>Dikarya</taxon>
        <taxon>Ascomycota</taxon>
        <taxon>Pezizomycotina</taxon>
        <taxon>Sordariomycetes</taxon>
        <taxon>Hypocreomycetidae</taxon>
        <taxon>Hypocreales</taxon>
        <taxon>Nectriaceae</taxon>
        <taxon>Cylindrodendrum</taxon>
    </lineage>
</organism>
<dbReference type="EMBL" id="JAANBB010000403">
    <property type="protein sequence ID" value="KAF7542939.1"/>
    <property type="molecule type" value="Genomic_DNA"/>
</dbReference>
<dbReference type="Proteomes" id="UP000722485">
    <property type="component" value="Unassembled WGS sequence"/>
</dbReference>
<feature type="compositionally biased region" description="Basic and acidic residues" evidence="1">
    <location>
        <begin position="297"/>
        <end position="311"/>
    </location>
</feature>
<proteinExistence type="predicted"/>
<evidence type="ECO:0000256" key="1">
    <source>
        <dbReference type="SAM" id="MobiDB-lite"/>
    </source>
</evidence>
<feature type="compositionally biased region" description="Basic and acidic residues" evidence="1">
    <location>
        <begin position="37"/>
        <end position="47"/>
    </location>
</feature>
<feature type="compositionally biased region" description="Low complexity" evidence="1">
    <location>
        <begin position="68"/>
        <end position="84"/>
    </location>
</feature>
<accession>A0A9P5L6M6</accession>
<protein>
    <submittedName>
        <fullName evidence="2">Uncharacterized protein</fullName>
    </submittedName>
</protein>
<gene>
    <name evidence="2" type="ORF">G7Z17_g11151</name>
</gene>
<dbReference type="AlphaFoldDB" id="A0A9P5L6M6"/>
<evidence type="ECO:0000313" key="2">
    <source>
        <dbReference type="EMBL" id="KAF7542939.1"/>
    </source>
</evidence>
<comment type="caution">
    <text evidence="2">The sequence shown here is derived from an EMBL/GenBank/DDBJ whole genome shotgun (WGS) entry which is preliminary data.</text>
</comment>
<feature type="compositionally biased region" description="Basic and acidic residues" evidence="1">
    <location>
        <begin position="56"/>
        <end position="67"/>
    </location>
</feature>
<reference evidence="2" key="1">
    <citation type="submission" date="2020-03" db="EMBL/GenBank/DDBJ databases">
        <title>Draft Genome Sequence of Cylindrodendrum hubeiense.</title>
        <authorList>
            <person name="Buettner E."/>
            <person name="Kellner H."/>
        </authorList>
    </citation>
    <scope>NUCLEOTIDE SEQUENCE</scope>
    <source>
        <strain evidence="2">IHI 201604</strain>
    </source>
</reference>
<name>A0A9P5L6M6_9HYPO</name>
<feature type="region of interest" description="Disordered" evidence="1">
    <location>
        <begin position="283"/>
        <end position="315"/>
    </location>
</feature>
<dbReference type="OrthoDB" id="4755921at2759"/>
<feature type="region of interest" description="Disordered" evidence="1">
    <location>
        <begin position="1"/>
        <end position="85"/>
    </location>
</feature>